<dbReference type="InterPro" id="IPR036890">
    <property type="entry name" value="HATPase_C_sf"/>
</dbReference>
<dbReference type="eggNOG" id="COG2172">
    <property type="taxonomic scope" value="Bacteria"/>
</dbReference>
<evidence type="ECO:0000313" key="4">
    <source>
        <dbReference type="EMBL" id="CBK43287.1"/>
    </source>
</evidence>
<keyword evidence="5" id="KW-1185">Reference proteome</keyword>
<dbReference type="Gene3D" id="3.30.565.10">
    <property type="entry name" value="Histidine kinase-like ATPase, C-terminal domain"/>
    <property type="match status" value="1"/>
</dbReference>
<organism evidence="4 5">
    <name type="scientific">Nitrospira defluvii</name>
    <dbReference type="NCBI Taxonomy" id="330214"/>
    <lineage>
        <taxon>Bacteria</taxon>
        <taxon>Pseudomonadati</taxon>
        <taxon>Nitrospirota</taxon>
        <taxon>Nitrospiria</taxon>
        <taxon>Nitrospirales</taxon>
        <taxon>Nitrospiraceae</taxon>
        <taxon>Nitrospira</taxon>
    </lineage>
</organism>
<sequence length="307" mass="34852">MLFPQTQLLLVDDSPLNLKILLEFLPQPDYRCTTAQGGLQAWEMLEAQPDRFHAVLLDRIMPEMDGMEVLRKMKQHPVLSQIPVIMQTAASTHQQTLEGLQAGAYYYLAKPFEKATLQAIVDAAVRDHISYLEVRQDLRRTTTTMHLLDSGTFRFKTPEQAKNLAMLLAHAYPDANRVVTGILELTLNAIEHGNLNIGYKEKSRLIEEEQLDSEIERRLSDPLYSSREATAQFVRRPDTLSLHISDQGKGFEWRKYLNFDPDRAFDTHGRGIAMANKLSFDTIEYRGNGNQVIAVLQLGTVAQELVA</sequence>
<protein>
    <submittedName>
        <fullName evidence="4">Response regulator with ATPase domain</fullName>
    </submittedName>
</protein>
<dbReference type="InterPro" id="IPR001789">
    <property type="entry name" value="Sig_transdc_resp-reg_receiver"/>
</dbReference>
<dbReference type="InterPro" id="IPR003594">
    <property type="entry name" value="HATPase_dom"/>
</dbReference>
<name>D8PJ50_9BACT</name>
<evidence type="ECO:0000313" key="5">
    <source>
        <dbReference type="Proteomes" id="UP000001660"/>
    </source>
</evidence>
<evidence type="ECO:0000259" key="3">
    <source>
        <dbReference type="PROSITE" id="PS50110"/>
    </source>
</evidence>
<reference evidence="4 5" key="1">
    <citation type="journal article" date="2010" name="Proc. Natl. Acad. Sci. U.S.A.">
        <title>A Nitrospira metagenome illuminates the physiology and evolution of globally important nitrite-oxidizing bacteria.</title>
        <authorList>
            <person name="Lucker S."/>
            <person name="Wagner M."/>
            <person name="Maixner F."/>
            <person name="Pelletier E."/>
            <person name="Koch H."/>
            <person name="Vacherie B."/>
            <person name="Rattei T."/>
            <person name="Sinninghe Damste J."/>
            <person name="Spieck E."/>
            <person name="Le Paslier D."/>
            <person name="Daims H."/>
        </authorList>
    </citation>
    <scope>NUCLEOTIDE SEQUENCE [LARGE SCALE GENOMIC DNA]</scope>
</reference>
<evidence type="ECO:0000256" key="1">
    <source>
        <dbReference type="ARBA" id="ARBA00022553"/>
    </source>
</evidence>
<dbReference type="PROSITE" id="PS50110">
    <property type="entry name" value="RESPONSE_REGULATORY"/>
    <property type="match status" value="1"/>
</dbReference>
<dbReference type="Pfam" id="PF00072">
    <property type="entry name" value="Response_reg"/>
    <property type="match status" value="1"/>
</dbReference>
<dbReference type="CDD" id="cd16936">
    <property type="entry name" value="HATPase_RsbW-like"/>
    <property type="match status" value="1"/>
</dbReference>
<dbReference type="InterPro" id="IPR050595">
    <property type="entry name" value="Bact_response_regulator"/>
</dbReference>
<dbReference type="AlphaFoldDB" id="D8PJ50"/>
<dbReference type="Proteomes" id="UP000001660">
    <property type="component" value="Chromosome"/>
</dbReference>
<dbReference type="Pfam" id="PF13581">
    <property type="entry name" value="HATPase_c_2"/>
    <property type="match status" value="1"/>
</dbReference>
<dbReference type="PANTHER" id="PTHR44591">
    <property type="entry name" value="STRESS RESPONSE REGULATOR PROTEIN 1"/>
    <property type="match status" value="1"/>
</dbReference>
<dbReference type="OrthoDB" id="5456285at2"/>
<keyword evidence="1 2" id="KW-0597">Phosphoprotein</keyword>
<dbReference type="GO" id="GO:0000160">
    <property type="term" value="P:phosphorelay signal transduction system"/>
    <property type="evidence" value="ECO:0007669"/>
    <property type="project" value="InterPro"/>
</dbReference>
<dbReference type="STRING" id="330214.NIDE3607"/>
<dbReference type="KEGG" id="nde:NIDE3607"/>
<proteinExistence type="predicted"/>
<feature type="domain" description="Response regulatory" evidence="3">
    <location>
        <begin position="7"/>
        <end position="125"/>
    </location>
</feature>
<dbReference type="Gene3D" id="3.40.50.2300">
    <property type="match status" value="1"/>
</dbReference>
<dbReference type="HOGENOM" id="CLU_073056_0_0_0"/>
<dbReference type="eggNOG" id="COG0745">
    <property type="taxonomic scope" value="Bacteria"/>
</dbReference>
<feature type="modified residue" description="4-aspartylphosphate" evidence="2">
    <location>
        <position position="58"/>
    </location>
</feature>
<dbReference type="SMART" id="SM00448">
    <property type="entry name" value="REC"/>
    <property type="match status" value="1"/>
</dbReference>
<gene>
    <name evidence="4" type="ORF">NIDE3607</name>
</gene>
<dbReference type="PANTHER" id="PTHR44591:SF3">
    <property type="entry name" value="RESPONSE REGULATORY DOMAIN-CONTAINING PROTEIN"/>
    <property type="match status" value="1"/>
</dbReference>
<dbReference type="SUPFAM" id="SSF52172">
    <property type="entry name" value="CheY-like"/>
    <property type="match status" value="1"/>
</dbReference>
<evidence type="ECO:0000256" key="2">
    <source>
        <dbReference type="PROSITE-ProRule" id="PRU00169"/>
    </source>
</evidence>
<dbReference type="InterPro" id="IPR011006">
    <property type="entry name" value="CheY-like_superfamily"/>
</dbReference>
<accession>D8PJ50</accession>
<dbReference type="EMBL" id="FP929003">
    <property type="protein sequence ID" value="CBK43287.1"/>
    <property type="molecule type" value="Genomic_DNA"/>
</dbReference>